<dbReference type="PROSITE" id="PS00330">
    <property type="entry name" value="HEMOLYSIN_CALCIUM"/>
    <property type="match status" value="1"/>
</dbReference>
<dbReference type="Pfam" id="PF06439">
    <property type="entry name" value="3keto-disac_hyd"/>
    <property type="match status" value="1"/>
</dbReference>
<dbReference type="Pfam" id="PF08548">
    <property type="entry name" value="Peptidase_M10_C"/>
    <property type="match status" value="1"/>
</dbReference>
<evidence type="ECO:0000313" key="7">
    <source>
        <dbReference type="Proteomes" id="UP000008207"/>
    </source>
</evidence>
<organism evidence="6 7">
    <name type="scientific">Methylobacterium nodulans (strain LMG 21967 / CNCM I-2342 / ORS 2060)</name>
    <dbReference type="NCBI Taxonomy" id="460265"/>
    <lineage>
        <taxon>Bacteria</taxon>
        <taxon>Pseudomonadati</taxon>
        <taxon>Pseudomonadota</taxon>
        <taxon>Alphaproteobacteria</taxon>
        <taxon>Hyphomicrobiales</taxon>
        <taxon>Methylobacteriaceae</taxon>
        <taxon>Methylobacterium</taxon>
    </lineage>
</organism>
<dbReference type="Gene3D" id="2.150.10.10">
    <property type="entry name" value="Serralysin-like metalloprotease, C-terminal"/>
    <property type="match status" value="1"/>
</dbReference>
<dbReference type="GO" id="GO:0005509">
    <property type="term" value="F:calcium ion binding"/>
    <property type="evidence" value="ECO:0007669"/>
    <property type="project" value="InterPro"/>
</dbReference>
<keyword evidence="7" id="KW-1185">Reference proteome</keyword>
<keyword evidence="3" id="KW-0677">Repeat</keyword>
<evidence type="ECO:0000313" key="6">
    <source>
        <dbReference type="EMBL" id="ACL57518.1"/>
    </source>
</evidence>
<dbReference type="InterPro" id="IPR011049">
    <property type="entry name" value="Serralysin-like_metalloprot_C"/>
</dbReference>
<feature type="domain" description="3-keto-alpha-glucoside-1,2-lyase/3-keto-2-hydroxy-glucal hydratase" evidence="4">
    <location>
        <begin position="17"/>
        <end position="159"/>
    </location>
</feature>
<dbReference type="eggNOG" id="COG2931">
    <property type="taxonomic scope" value="Bacteria"/>
</dbReference>
<evidence type="ECO:0000259" key="4">
    <source>
        <dbReference type="Pfam" id="PF06439"/>
    </source>
</evidence>
<feature type="domain" description="Peptidase M10 serralysin C-terminal" evidence="5">
    <location>
        <begin position="213"/>
        <end position="339"/>
    </location>
</feature>
<dbReference type="Proteomes" id="UP000008207">
    <property type="component" value="Chromosome"/>
</dbReference>
<dbReference type="AlphaFoldDB" id="B8ICV7"/>
<dbReference type="InterPro" id="IPR018511">
    <property type="entry name" value="Hemolysin-typ_Ca-bd_CS"/>
</dbReference>
<evidence type="ECO:0000256" key="2">
    <source>
        <dbReference type="ARBA" id="ARBA00022525"/>
    </source>
</evidence>
<dbReference type="InterPro" id="IPR010496">
    <property type="entry name" value="AL/BT2_dom"/>
</dbReference>
<dbReference type="GO" id="GO:0016787">
    <property type="term" value="F:hydrolase activity"/>
    <property type="evidence" value="ECO:0007669"/>
    <property type="project" value="InterPro"/>
</dbReference>
<dbReference type="HOGENOM" id="CLU_815874_0_0_5"/>
<evidence type="ECO:0000259" key="5">
    <source>
        <dbReference type="Pfam" id="PF08548"/>
    </source>
</evidence>
<dbReference type="PRINTS" id="PR00313">
    <property type="entry name" value="CABNDNGRPT"/>
</dbReference>
<protein>
    <submittedName>
        <fullName evidence="6">Hemolysin-type calcium-binding region</fullName>
    </submittedName>
</protein>
<evidence type="ECO:0000256" key="3">
    <source>
        <dbReference type="ARBA" id="ARBA00022737"/>
    </source>
</evidence>
<gene>
    <name evidence="6" type="ordered locus">Mnod_2553</name>
</gene>
<comment type="subcellular location">
    <subcellularLocation>
        <location evidence="1">Secreted</location>
    </subcellularLocation>
</comment>
<name>B8ICV7_METNO</name>
<dbReference type="InterPro" id="IPR013858">
    <property type="entry name" value="Peptidase_M10B_C"/>
</dbReference>
<dbReference type="KEGG" id="mno:Mnod_2553"/>
<reference evidence="6 7" key="1">
    <citation type="submission" date="2009-01" db="EMBL/GenBank/DDBJ databases">
        <title>Complete sequence of chromosome of Methylobacterium nodulans ORS 2060.</title>
        <authorList>
            <consortium name="US DOE Joint Genome Institute"/>
            <person name="Lucas S."/>
            <person name="Copeland A."/>
            <person name="Lapidus A."/>
            <person name="Glavina del Rio T."/>
            <person name="Dalin E."/>
            <person name="Tice H."/>
            <person name="Bruce D."/>
            <person name="Goodwin L."/>
            <person name="Pitluck S."/>
            <person name="Sims D."/>
            <person name="Brettin T."/>
            <person name="Detter J.C."/>
            <person name="Han C."/>
            <person name="Larimer F."/>
            <person name="Land M."/>
            <person name="Hauser L."/>
            <person name="Kyrpides N."/>
            <person name="Ivanova N."/>
            <person name="Marx C.J."/>
            <person name="Richardson P."/>
        </authorList>
    </citation>
    <scope>NUCLEOTIDE SEQUENCE [LARGE SCALE GENOMIC DNA]</scope>
    <source>
        <strain evidence="7">LMG 21967 / CNCM I-2342 / ORS 2060</strain>
    </source>
</reference>
<evidence type="ECO:0000256" key="1">
    <source>
        <dbReference type="ARBA" id="ARBA00004613"/>
    </source>
</evidence>
<dbReference type="Gene3D" id="2.60.120.560">
    <property type="entry name" value="Exo-inulinase, domain 1"/>
    <property type="match status" value="1"/>
</dbReference>
<dbReference type="SUPFAM" id="SSF51120">
    <property type="entry name" value="beta-Roll"/>
    <property type="match status" value="1"/>
</dbReference>
<dbReference type="RefSeq" id="WP_015929197.1">
    <property type="nucleotide sequence ID" value="NC_011894.1"/>
</dbReference>
<sequence length="340" mass="36142">MISNHALVLQPSVATSSDQTHSALVVSDQSISDVQFSADFITLAQLRTGSPPNPWETAWAVFDYTDPDHFYYVAFKTNGWEIGKRDPSYPGGQRFLATGDYASPVGTQHHFDISQSGATFTVTLDGQSLATITDLETPYTSGKIGFYTEDAKVAFDNVTGSITEDFESLPLQTFSDGATFGQWTAPFVGYGEGDIAVLSGDQPQTVVGTSGSDTLWGGTANDIITGALGADTITGGGGADTFVYASTKDSTRTAHDLITDWITGDKIDVHQIDAITKTTKLNHFTFVGTNPITGAGQLAYGYDASQNLTYVEGRVDGNPAHDLYITLAGHVALSAADFIL</sequence>
<keyword evidence="2" id="KW-0964">Secreted</keyword>
<dbReference type="EMBL" id="CP001349">
    <property type="protein sequence ID" value="ACL57518.1"/>
    <property type="molecule type" value="Genomic_DNA"/>
</dbReference>
<dbReference type="STRING" id="460265.Mnod_2553"/>
<accession>B8ICV7</accession>
<proteinExistence type="predicted"/>
<dbReference type="GO" id="GO:0005615">
    <property type="term" value="C:extracellular space"/>
    <property type="evidence" value="ECO:0007669"/>
    <property type="project" value="InterPro"/>
</dbReference>